<name>A0A1X1T293_9MYCO</name>
<evidence type="ECO:0000313" key="2">
    <source>
        <dbReference type="Proteomes" id="UP000467385"/>
    </source>
</evidence>
<proteinExistence type="predicted"/>
<keyword evidence="2" id="KW-1185">Reference proteome</keyword>
<evidence type="ECO:0000313" key="1">
    <source>
        <dbReference type="EMBL" id="BBZ39659.1"/>
    </source>
</evidence>
<accession>A0A1X1T293</accession>
<protein>
    <submittedName>
        <fullName evidence="1">Uncharacterized protein</fullName>
    </submittedName>
</protein>
<reference evidence="1 2" key="1">
    <citation type="journal article" date="2019" name="Emerg. Microbes Infect.">
        <title>Comprehensive subspecies identification of 175 nontuberculous mycobacteria species based on 7547 genomic profiles.</title>
        <authorList>
            <person name="Matsumoto Y."/>
            <person name="Kinjo T."/>
            <person name="Motooka D."/>
            <person name="Nabeya D."/>
            <person name="Jung N."/>
            <person name="Uechi K."/>
            <person name="Horii T."/>
            <person name="Iida T."/>
            <person name="Fujita J."/>
            <person name="Nakamura S."/>
        </authorList>
    </citation>
    <scope>NUCLEOTIDE SEQUENCE [LARGE SCALE GENOMIC DNA]</scope>
    <source>
        <strain evidence="1 2">JCM 14738</strain>
    </source>
</reference>
<organism evidence="1 2">
    <name type="scientific">Mycobacterium conspicuum</name>
    <dbReference type="NCBI Taxonomy" id="44010"/>
    <lineage>
        <taxon>Bacteria</taxon>
        <taxon>Bacillati</taxon>
        <taxon>Actinomycetota</taxon>
        <taxon>Actinomycetes</taxon>
        <taxon>Mycobacteriales</taxon>
        <taxon>Mycobacteriaceae</taxon>
        <taxon>Mycobacterium</taxon>
    </lineage>
</organism>
<dbReference type="Proteomes" id="UP000467385">
    <property type="component" value="Chromosome"/>
</dbReference>
<dbReference type="EMBL" id="AP022613">
    <property type="protein sequence ID" value="BBZ39659.1"/>
    <property type="molecule type" value="Genomic_DNA"/>
</dbReference>
<sequence length="69" mass="6677">MIAKLLFGGAIVAGAILGAAPASADNPSQPGTDPDPFSALTAPAPRTAPVDPALTQELNQGILAGLAGQ</sequence>
<dbReference type="AlphaFoldDB" id="A0A1X1T293"/>
<dbReference type="RefSeq" id="WP_085234477.1">
    <property type="nucleotide sequence ID" value="NZ_AP022613.1"/>
</dbReference>
<gene>
    <name evidence="1" type="ORF">MCNS_27220</name>
</gene>